<name>A0AA42LJK2_9GAMM</name>
<comment type="caution">
    <text evidence="1">The sequence shown here is derived from an EMBL/GenBank/DDBJ whole genome shotgun (WGS) entry which is preliminary data.</text>
</comment>
<dbReference type="AlphaFoldDB" id="A0AA42LJK2"/>
<dbReference type="RefSeq" id="WP_196456276.1">
    <property type="nucleotide sequence ID" value="NZ_JACFYY010000001.1"/>
</dbReference>
<dbReference type="EMBL" id="JAOCDH010000001">
    <property type="protein sequence ID" value="MDH0699918.1"/>
    <property type="molecule type" value="Genomic_DNA"/>
</dbReference>
<organism evidence="1 2">
    <name type="scientific">Ectopseudomonas toyotomiensis</name>
    <dbReference type="NCBI Taxonomy" id="554344"/>
    <lineage>
        <taxon>Bacteria</taxon>
        <taxon>Pseudomonadati</taxon>
        <taxon>Pseudomonadota</taxon>
        <taxon>Gammaproteobacteria</taxon>
        <taxon>Pseudomonadales</taxon>
        <taxon>Pseudomonadaceae</taxon>
        <taxon>Ectopseudomonas</taxon>
    </lineage>
</organism>
<sequence length="74" mass="8210">MNAEQQKRLHELALIMLRDAHGEDFTAEQAAELPAQFEEYQCLSEAQNILSLLDEVIALRKIVSDCANAVGAPQ</sequence>
<reference evidence="1" key="1">
    <citation type="submission" date="2022-09" db="EMBL/GenBank/DDBJ databases">
        <title>Intensive care unit water sources are persistently colonized with multi-drug resistant bacteria and are the site of extensive horizontal gene transfer of antibiotic resistance genes.</title>
        <authorList>
            <person name="Diorio-Toth L."/>
        </authorList>
    </citation>
    <scope>NUCLEOTIDE SEQUENCE</scope>
    <source>
        <strain evidence="1">GD03863</strain>
    </source>
</reference>
<dbReference type="Proteomes" id="UP001161137">
    <property type="component" value="Unassembled WGS sequence"/>
</dbReference>
<accession>A0AA42LJK2</accession>
<evidence type="ECO:0000313" key="1">
    <source>
        <dbReference type="EMBL" id="MDH0699918.1"/>
    </source>
</evidence>
<protein>
    <submittedName>
        <fullName evidence="1">Uncharacterized protein</fullName>
    </submittedName>
</protein>
<evidence type="ECO:0000313" key="2">
    <source>
        <dbReference type="Proteomes" id="UP001161137"/>
    </source>
</evidence>
<gene>
    <name evidence="1" type="ORF">N5D41_00255</name>
</gene>
<proteinExistence type="predicted"/>